<evidence type="ECO:0000313" key="9">
    <source>
        <dbReference type="Proteomes" id="UP000319432"/>
    </source>
</evidence>
<evidence type="ECO:0000256" key="2">
    <source>
        <dbReference type="ARBA" id="ARBA00022654"/>
    </source>
</evidence>
<dbReference type="EMBL" id="CP033464">
    <property type="protein sequence ID" value="QDX93167.1"/>
    <property type="molecule type" value="Genomic_DNA"/>
</dbReference>
<evidence type="ECO:0000256" key="5">
    <source>
        <dbReference type="ARBA" id="ARBA00022801"/>
    </source>
</evidence>
<evidence type="ECO:0000313" key="8">
    <source>
        <dbReference type="EMBL" id="QDX93167.1"/>
    </source>
</evidence>
<accession>A0A502HNW4</accession>
<dbReference type="AlphaFoldDB" id="A0A502HNW4"/>
<dbReference type="GO" id="GO:0016020">
    <property type="term" value="C:membrane"/>
    <property type="evidence" value="ECO:0007669"/>
    <property type="project" value="InterPro"/>
</dbReference>
<sequence>MIDSLAEKLARSIKIASEDDKVNEEVMKFALIISLNTAIVVLISLIIGQLTGKVVETGITILSFSLLRMVSGGFHFKSANLCTVTSISFAVILPHIPITSGMNYILLALSLLLVILYAPSNIEGHSRIPKEKYSLLKGVSVIIVLSNFLFLSPILSKAFFIQSITLINRGR</sequence>
<evidence type="ECO:0000256" key="7">
    <source>
        <dbReference type="ARBA" id="ARBA00023136"/>
    </source>
</evidence>
<dbReference type="GO" id="GO:0008233">
    <property type="term" value="F:peptidase activity"/>
    <property type="evidence" value="ECO:0007669"/>
    <property type="project" value="UniProtKB-KW"/>
</dbReference>
<dbReference type="Proteomes" id="UP000319432">
    <property type="component" value="Chromosome"/>
</dbReference>
<keyword evidence="5" id="KW-0378">Hydrolase</keyword>
<dbReference type="InterPro" id="IPR006741">
    <property type="entry name" value="AgrB"/>
</dbReference>
<name>A0A502HNW4_BRELA</name>
<keyword evidence="9" id="KW-1185">Reference proteome</keyword>
<dbReference type="GO" id="GO:0009372">
    <property type="term" value="P:quorum sensing"/>
    <property type="evidence" value="ECO:0007669"/>
    <property type="project" value="UniProtKB-KW"/>
</dbReference>
<keyword evidence="7" id="KW-0472">Membrane</keyword>
<evidence type="ECO:0000256" key="3">
    <source>
        <dbReference type="ARBA" id="ARBA00022670"/>
    </source>
</evidence>
<keyword evidence="1" id="KW-1003">Cell membrane</keyword>
<keyword evidence="6" id="KW-1133">Transmembrane helix</keyword>
<dbReference type="SMART" id="SM00793">
    <property type="entry name" value="AgrB"/>
    <property type="match status" value="1"/>
</dbReference>
<keyword evidence="4" id="KW-0812">Transmembrane</keyword>
<proteinExistence type="predicted"/>
<gene>
    <name evidence="8" type="ORF">EEL30_13135</name>
</gene>
<keyword evidence="2" id="KW-0673">Quorum sensing</keyword>
<dbReference type="GO" id="GO:0006508">
    <property type="term" value="P:proteolysis"/>
    <property type="evidence" value="ECO:0007669"/>
    <property type="project" value="UniProtKB-KW"/>
</dbReference>
<reference evidence="8 9" key="1">
    <citation type="submission" date="2018-11" db="EMBL/GenBank/DDBJ databases">
        <title>Phylogenetic determinants of toxin gene distribution in genomes of Brevibacillus laterosporus.</title>
        <authorList>
            <person name="Glare T.R."/>
            <person name="Durrant A."/>
            <person name="Berry C."/>
            <person name="Palma L."/>
            <person name="Ormskirk M."/>
            <person name="Cox M.O."/>
        </authorList>
    </citation>
    <scope>NUCLEOTIDE SEQUENCE [LARGE SCALE GENOMIC DNA]</scope>
    <source>
        <strain evidence="8 9">1821L</strain>
    </source>
</reference>
<evidence type="ECO:0000256" key="4">
    <source>
        <dbReference type="ARBA" id="ARBA00022692"/>
    </source>
</evidence>
<protein>
    <submittedName>
        <fullName evidence="8">Post-translational modification of quorum-sensing peptide protein</fullName>
    </submittedName>
</protein>
<keyword evidence="3" id="KW-0645">Protease</keyword>
<evidence type="ECO:0000256" key="1">
    <source>
        <dbReference type="ARBA" id="ARBA00022475"/>
    </source>
</evidence>
<evidence type="ECO:0000256" key="6">
    <source>
        <dbReference type="ARBA" id="ARBA00022989"/>
    </source>
</evidence>
<dbReference type="OrthoDB" id="2666767at2"/>
<organism evidence="8 9">
    <name type="scientific">Brevibacillus laterosporus</name>
    <name type="common">Bacillus laterosporus</name>
    <dbReference type="NCBI Taxonomy" id="1465"/>
    <lineage>
        <taxon>Bacteria</taxon>
        <taxon>Bacillati</taxon>
        <taxon>Bacillota</taxon>
        <taxon>Bacilli</taxon>
        <taxon>Bacillales</taxon>
        <taxon>Paenibacillaceae</taxon>
        <taxon>Brevibacillus</taxon>
    </lineage>
</organism>
<dbReference type="Pfam" id="PF04647">
    <property type="entry name" value="AgrB"/>
    <property type="match status" value="1"/>
</dbReference>